<evidence type="ECO:0000313" key="1">
    <source>
        <dbReference type="EMBL" id="MBR0654482.1"/>
    </source>
</evidence>
<proteinExistence type="predicted"/>
<organism evidence="1 2">
    <name type="scientific">Plastoroseomonas arctica</name>
    <dbReference type="NCBI Taxonomy" id="1509237"/>
    <lineage>
        <taxon>Bacteria</taxon>
        <taxon>Pseudomonadati</taxon>
        <taxon>Pseudomonadota</taxon>
        <taxon>Alphaproteobacteria</taxon>
        <taxon>Acetobacterales</taxon>
        <taxon>Acetobacteraceae</taxon>
        <taxon>Plastoroseomonas</taxon>
    </lineage>
</organism>
<reference evidence="1" key="2">
    <citation type="journal article" date="2021" name="Syst. Appl. Microbiol.">
        <title>Roseomonas hellenica sp. nov., isolated from roots of wild-growing Alkanna tinctoria.</title>
        <authorList>
            <person name="Rat A."/>
            <person name="Naranjo H.D."/>
            <person name="Lebbe L."/>
            <person name="Cnockaert M."/>
            <person name="Krigas N."/>
            <person name="Grigoriadou K."/>
            <person name="Maloupa E."/>
            <person name="Willems A."/>
        </authorList>
    </citation>
    <scope>NUCLEOTIDE SEQUENCE</scope>
    <source>
        <strain evidence="1">LMG 28251</strain>
    </source>
</reference>
<protein>
    <recommendedName>
        <fullName evidence="3">Photosynthetic complex assembly protein</fullName>
    </recommendedName>
</protein>
<accession>A0AAF1JW52</accession>
<dbReference type="InterPro" id="IPR017495">
    <property type="entry name" value="PuhC"/>
</dbReference>
<sequence length="141" mass="14891">MRDRTLVPLFGLVTLLVFTVGAVTLGRGAPSAVPMAAATQASAVRDLLFEDTAGGDVLVRDSGTGREIALLPPGSNGFIRATLRGLARERRQSEHGPDSPFRVATWDDGRVVLTDTATGRAVELLAFGVTNAEAFARLSRD</sequence>
<dbReference type="AlphaFoldDB" id="A0AAF1JW52"/>
<dbReference type="RefSeq" id="WP_211873299.1">
    <property type="nucleotide sequence ID" value="NZ_JAAEDH010000004.1"/>
</dbReference>
<name>A0AAF1JW52_9PROT</name>
<keyword evidence="2" id="KW-1185">Reference proteome</keyword>
<dbReference type="Proteomes" id="UP001196068">
    <property type="component" value="Unassembled WGS sequence"/>
</dbReference>
<comment type="caution">
    <text evidence="1">The sequence shown here is derived from an EMBL/GenBank/DDBJ whole genome shotgun (WGS) entry which is preliminary data.</text>
</comment>
<evidence type="ECO:0008006" key="3">
    <source>
        <dbReference type="Google" id="ProtNLM"/>
    </source>
</evidence>
<dbReference type="EMBL" id="JAAEDH010000004">
    <property type="protein sequence ID" value="MBR0654482.1"/>
    <property type="molecule type" value="Genomic_DNA"/>
</dbReference>
<dbReference type="NCBIfam" id="TIGR03054">
    <property type="entry name" value="photo_alph_chp1"/>
    <property type="match status" value="1"/>
</dbReference>
<reference evidence="1" key="1">
    <citation type="submission" date="2020-01" db="EMBL/GenBank/DDBJ databases">
        <authorList>
            <person name="Rat A."/>
        </authorList>
    </citation>
    <scope>NUCLEOTIDE SEQUENCE</scope>
    <source>
        <strain evidence="1">LMG 28251</strain>
    </source>
</reference>
<gene>
    <name evidence="1" type="ORF">GXW79_05245</name>
</gene>
<evidence type="ECO:0000313" key="2">
    <source>
        <dbReference type="Proteomes" id="UP001196068"/>
    </source>
</evidence>